<dbReference type="PANTHER" id="PTHR10775:SF177">
    <property type="entry name" value="TNP2, PARTIAL"/>
    <property type="match status" value="1"/>
</dbReference>
<evidence type="ECO:0000259" key="16">
    <source>
        <dbReference type="Pfam" id="PF13963"/>
    </source>
</evidence>
<evidence type="ECO:0000256" key="13">
    <source>
        <dbReference type="SAM" id="MobiDB-lite"/>
    </source>
</evidence>
<dbReference type="InterPro" id="IPR004252">
    <property type="entry name" value="Probable_transposase_24"/>
</dbReference>
<name>A0A834GDN5_RHOSS</name>
<evidence type="ECO:0000256" key="7">
    <source>
        <dbReference type="ARBA" id="ARBA00022741"/>
    </source>
</evidence>
<dbReference type="Pfam" id="PF03004">
    <property type="entry name" value="Transposase_24"/>
    <property type="match status" value="1"/>
</dbReference>
<dbReference type="Proteomes" id="UP000626092">
    <property type="component" value="Unassembled WGS sequence"/>
</dbReference>
<dbReference type="GO" id="GO:0000287">
    <property type="term" value="F:magnesium ion binding"/>
    <property type="evidence" value="ECO:0007669"/>
    <property type="project" value="InterPro"/>
</dbReference>
<keyword evidence="9" id="KW-0067">ATP-binding</keyword>
<dbReference type="GO" id="GO:0009228">
    <property type="term" value="P:thiamine biosynthetic process"/>
    <property type="evidence" value="ECO:0007669"/>
    <property type="project" value="UniProtKB-KW"/>
</dbReference>
<feature type="region of interest" description="Disordered" evidence="13">
    <location>
        <begin position="1415"/>
        <end position="1435"/>
    </location>
</feature>
<keyword evidence="18" id="KW-1185">Reference proteome</keyword>
<dbReference type="EC" id="2.7.1.50" evidence="4"/>
<feature type="region of interest" description="Disordered" evidence="13">
    <location>
        <begin position="1348"/>
        <end position="1374"/>
    </location>
</feature>
<comment type="catalytic activity">
    <reaction evidence="1">
        <text>5-(2-hydroxyethyl)-4-methylthiazole + ATP = 4-methyl-5-(2-phosphooxyethyl)-thiazole + ADP + H(+)</text>
        <dbReference type="Rhea" id="RHEA:24212"/>
        <dbReference type="ChEBI" id="CHEBI:15378"/>
        <dbReference type="ChEBI" id="CHEBI:17957"/>
        <dbReference type="ChEBI" id="CHEBI:30616"/>
        <dbReference type="ChEBI" id="CHEBI:58296"/>
        <dbReference type="ChEBI" id="CHEBI:456216"/>
        <dbReference type="EC" id="2.7.1.50"/>
    </reaction>
</comment>
<keyword evidence="5" id="KW-0808">Transferase</keyword>
<evidence type="ECO:0000256" key="8">
    <source>
        <dbReference type="ARBA" id="ARBA00022777"/>
    </source>
</evidence>
<keyword evidence="8" id="KW-0418">Kinase</keyword>
<comment type="cofactor">
    <cofactor evidence="2">
        <name>Mg(2+)</name>
        <dbReference type="ChEBI" id="CHEBI:18420"/>
    </cofactor>
</comment>
<dbReference type="InterPro" id="IPR004242">
    <property type="entry name" value="Transposase_21"/>
</dbReference>
<dbReference type="SUPFAM" id="SSF53613">
    <property type="entry name" value="Ribokinase-like"/>
    <property type="match status" value="1"/>
</dbReference>
<gene>
    <name evidence="17" type="ORF">RHSIM_Rhsim09G0047300</name>
</gene>
<evidence type="ECO:0000256" key="11">
    <source>
        <dbReference type="ARBA" id="ARBA00022977"/>
    </source>
</evidence>
<protein>
    <recommendedName>
        <fullName evidence="4">hydroxyethylthiazole kinase</fullName>
        <ecNumber evidence="4">2.7.1.50</ecNumber>
    </recommendedName>
</protein>
<evidence type="ECO:0000256" key="10">
    <source>
        <dbReference type="ARBA" id="ARBA00022842"/>
    </source>
</evidence>
<dbReference type="Pfam" id="PF13960">
    <property type="entry name" value="DUF4218"/>
    <property type="match status" value="1"/>
</dbReference>
<proteinExistence type="predicted"/>
<keyword evidence="6" id="KW-0479">Metal-binding</keyword>
<reference evidence="17" key="1">
    <citation type="submission" date="2019-11" db="EMBL/GenBank/DDBJ databases">
        <authorList>
            <person name="Liu Y."/>
            <person name="Hou J."/>
            <person name="Li T.-Q."/>
            <person name="Guan C.-H."/>
            <person name="Wu X."/>
            <person name="Wu H.-Z."/>
            <person name="Ling F."/>
            <person name="Zhang R."/>
            <person name="Shi X.-G."/>
            <person name="Ren J.-P."/>
            <person name="Chen E.-F."/>
            <person name="Sun J.-M."/>
        </authorList>
    </citation>
    <scope>NUCLEOTIDE SEQUENCE</scope>
    <source>
        <strain evidence="17">Adult_tree_wgs_1</strain>
        <tissue evidence="17">Leaves</tissue>
    </source>
</reference>
<dbReference type="InterPro" id="IPR029056">
    <property type="entry name" value="Ribokinase-like"/>
</dbReference>
<evidence type="ECO:0000259" key="15">
    <source>
        <dbReference type="Pfam" id="PF13960"/>
    </source>
</evidence>
<dbReference type="InterPro" id="IPR025452">
    <property type="entry name" value="DUF4218"/>
</dbReference>
<accession>A0A834GDN5</accession>
<evidence type="ECO:0000259" key="14">
    <source>
        <dbReference type="Pfam" id="PF13952"/>
    </source>
</evidence>
<dbReference type="Pfam" id="PF02992">
    <property type="entry name" value="Transposase_21"/>
    <property type="match status" value="1"/>
</dbReference>
<evidence type="ECO:0000256" key="12">
    <source>
        <dbReference type="SAM" id="Coils"/>
    </source>
</evidence>
<dbReference type="InterPro" id="IPR029480">
    <property type="entry name" value="Transpos_assoc"/>
</dbReference>
<keyword evidence="7" id="KW-0547">Nucleotide-binding</keyword>
<dbReference type="InterPro" id="IPR025312">
    <property type="entry name" value="DUF4216"/>
</dbReference>
<dbReference type="InterPro" id="IPR000417">
    <property type="entry name" value="Hyethyz_kinase"/>
</dbReference>
<organism evidence="17 18">
    <name type="scientific">Rhododendron simsii</name>
    <name type="common">Sims's rhododendron</name>
    <dbReference type="NCBI Taxonomy" id="118357"/>
    <lineage>
        <taxon>Eukaryota</taxon>
        <taxon>Viridiplantae</taxon>
        <taxon>Streptophyta</taxon>
        <taxon>Embryophyta</taxon>
        <taxon>Tracheophyta</taxon>
        <taxon>Spermatophyta</taxon>
        <taxon>Magnoliopsida</taxon>
        <taxon>eudicotyledons</taxon>
        <taxon>Gunneridae</taxon>
        <taxon>Pentapetalae</taxon>
        <taxon>asterids</taxon>
        <taxon>Ericales</taxon>
        <taxon>Ericaceae</taxon>
        <taxon>Ericoideae</taxon>
        <taxon>Rhodoreae</taxon>
        <taxon>Rhododendron</taxon>
    </lineage>
</organism>
<keyword evidence="12" id="KW-0175">Coiled coil</keyword>
<evidence type="ECO:0000256" key="2">
    <source>
        <dbReference type="ARBA" id="ARBA00001946"/>
    </source>
</evidence>
<evidence type="ECO:0000256" key="9">
    <source>
        <dbReference type="ARBA" id="ARBA00022840"/>
    </source>
</evidence>
<dbReference type="Pfam" id="PF13963">
    <property type="entry name" value="Transpos_assoc"/>
    <property type="match status" value="1"/>
</dbReference>
<feature type="domain" description="Transposase-associated" evidence="16">
    <location>
        <begin position="159"/>
        <end position="232"/>
    </location>
</feature>
<evidence type="ECO:0000256" key="6">
    <source>
        <dbReference type="ARBA" id="ARBA00022723"/>
    </source>
</evidence>
<evidence type="ECO:0000313" key="18">
    <source>
        <dbReference type="Proteomes" id="UP000626092"/>
    </source>
</evidence>
<dbReference type="GO" id="GO:0004417">
    <property type="term" value="F:hydroxyethylthiazole kinase activity"/>
    <property type="evidence" value="ECO:0007669"/>
    <property type="project" value="UniProtKB-EC"/>
</dbReference>
<feature type="domain" description="DUF4218" evidence="15">
    <location>
        <begin position="844"/>
        <end position="956"/>
    </location>
</feature>
<comment type="caution">
    <text evidence="17">The sequence shown here is derived from an EMBL/GenBank/DDBJ whole genome shotgun (WGS) entry which is preliminary data.</text>
</comment>
<feature type="domain" description="DUF4216" evidence="14">
    <location>
        <begin position="1116"/>
        <end position="1188"/>
    </location>
</feature>
<dbReference type="PRINTS" id="PR01099">
    <property type="entry name" value="HYETHTZKNASE"/>
</dbReference>
<dbReference type="UniPathway" id="UPA00060">
    <property type="reaction ID" value="UER00139"/>
</dbReference>
<feature type="compositionally biased region" description="Basic and acidic residues" evidence="13">
    <location>
        <begin position="1361"/>
        <end position="1374"/>
    </location>
</feature>
<comment type="pathway">
    <text evidence="3">Cofactor biosynthesis; thiamine diphosphate biosynthesis; 4-methyl-5-(2-phosphoethyl)-thiazole from 5-(2-hydroxyethyl)-4-methylthiazole: step 1/1.</text>
</comment>
<keyword evidence="10" id="KW-0460">Magnesium</keyword>
<dbReference type="EMBL" id="WJXA01000009">
    <property type="protein sequence ID" value="KAF7132364.1"/>
    <property type="molecule type" value="Genomic_DNA"/>
</dbReference>
<dbReference type="Gene3D" id="3.40.1190.20">
    <property type="match status" value="1"/>
</dbReference>
<evidence type="ECO:0000256" key="1">
    <source>
        <dbReference type="ARBA" id="ARBA00001771"/>
    </source>
</evidence>
<feature type="coiled-coil region" evidence="12">
    <location>
        <begin position="1699"/>
        <end position="1726"/>
    </location>
</feature>
<dbReference type="GO" id="GO:0005524">
    <property type="term" value="F:ATP binding"/>
    <property type="evidence" value="ECO:0007669"/>
    <property type="project" value="UniProtKB-KW"/>
</dbReference>
<dbReference type="Pfam" id="PF02110">
    <property type="entry name" value="HK"/>
    <property type="match status" value="1"/>
</dbReference>
<sequence length="1758" mass="201579">MVDNTHQVKHQQTSPEWGPTAWAHLSTVRAQSPLIQCITNFVSMDLMANTLLSAGASPAMIHSLREIPDFTPLAAALCVNVGTLTAEWLPAMRAAAEVAGRAGKPLVLDPVAARESGFRLEACRELIGMRPTVVRGNGSEILALANASVGPSKRYKMDKSWIQNKNRWCGSYINGVKQFIRFAKTHASGKERIRCPCQRCNNMYFRDFIIVEDHLYEHGMTQGYFQWVHHGESFEFTSCGNDDQSASVGHDKAPNQDFVHEILEDVWRGEIRDADQDEAFDIYSSPVFEDEPEKFVRLVRDADCELYPGCQMFSKLSFLIHFLHVKTMTRMSNKACSMMLALIKKALPMGETLPKSYSEARNLLRDLGLSYTTIHACKYDCVLFWKEYENRQECPICGTSRWKSISSIGKKIPHKVLRYLPLKPRLQRLFMSRKTAWYMRWHKETRVEENGVSRHPADSIAWKEFDKEHEWFSRDPRNVRLGLASDGFNPFGNMSNTYSMWPVILAPYNLPPWKCMKEPFLIMSMLIPGPSSPGNDIDVYLQPLVDELKDLWHNGVSTYDAYSKQTFRLHAAVLWTINDFPAYGMLSGWSTKGKLACPVCNAETCSMTLKNGQKQCYLGHRRFLNSNHKWRKSKKFNGENETRLRPKMLSGDDVLRQLAAIPNDVRFGKHPNKKKRKRSERELNWTKKSIFFELPYWKNLKLWHNLDVMHIEKNILENILGTLMSLDGKTKDTAKSRMDLELLGIRKELHLRRDGNRIVIPPACYTLSLSEKQSICKWLKSVKFPDGYASNISRCANITDGKISGMKSHDCHVMLQLLPIALRGFLSKDVCSALTELSLFFKELCSETLRLQVLEQLEKDIALILCKLEMIFPPSFFDVMVHLAIHLAHEAIIAGPVRYRWMYPIERFLRTLKDSVRNKAHPEGSIVEAYIDKECLTFCSMYLTDIETRFNHEERNHDGGQVQLSSKLPIFACNARPLGAVVIKKLNLEDYSKARWYVLNNCIEIETYLKKHEEEIRKQSPMNVEQRHQSEFPSWFEKHMIQLRKQNSPEATDDLYSLALGPDRRVTRCSGCIVNGTRFHTRDREKLRITQNSGIVVKGEHQSEVIDFYGILIDIIELKYCFGNCVYLFKCQWRDVSDKKEGIRKDENFISVNASKTWYANEPFVLASQARQVYYLNDPKHGGSWQIVQKIRTRNLFDVLELDEEDDNNDEVFQGDEVNVEVDGVPIQVEDREVTTLCREDLVADTVDQRLGKFVKGSCEIQKMTTYERARDEQIEKNLAMLESLGIKDLVASLPALYRSSQRKGTKKQKSKVAIGNDEEFLPPACEESFGYSSDNSYGSQADKVKCTTKRKKKGSSGNRILRDSQGTREERHIIEGTTSTPATQPSTDHVDGMSVVAAQPTQLPCIATNNEGLNCTATRKPRKGGRPQSNTKRTRGITRGLGVQKRLRAEGKIGGVYFPDDKWKPMGQNAQVYTTEVGVVCRMFANLSIPYWKNMTDQDKEPMFVRLAEEFDVDFSHPHVKAVTDYMLNGRYSDYRHQLYRRVKSFPTIEEAREHPDAEIDPNYWNHICDYMNTKEYIEKSKVNTTKRSNMKVLHCCGSKSFVRRREELKESEMGRIEFYKATHCKNGFWTSDGAEKNYKVTPMTEDQICDKVLGHAIGYVRGIGYGVRPNTSIKVAHAMHGQLQECTKRAYEAGRRAEVAEQRAEVAERRAEELTEEVISQRSTVDSLTVKTNRLESLYEKLASRMDMGSSPTSTW</sequence>
<dbReference type="GO" id="GO:0009229">
    <property type="term" value="P:thiamine diphosphate biosynthetic process"/>
    <property type="evidence" value="ECO:0007669"/>
    <property type="project" value="UniProtKB-UniPathway"/>
</dbReference>
<evidence type="ECO:0000313" key="17">
    <source>
        <dbReference type="EMBL" id="KAF7132364.1"/>
    </source>
</evidence>
<dbReference type="Pfam" id="PF13952">
    <property type="entry name" value="DUF4216"/>
    <property type="match status" value="1"/>
</dbReference>
<evidence type="ECO:0000256" key="5">
    <source>
        <dbReference type="ARBA" id="ARBA00022679"/>
    </source>
</evidence>
<dbReference type="OrthoDB" id="1878503at2759"/>
<dbReference type="PANTHER" id="PTHR10775">
    <property type="entry name" value="OS08G0208400 PROTEIN"/>
    <property type="match status" value="1"/>
</dbReference>
<evidence type="ECO:0000256" key="4">
    <source>
        <dbReference type="ARBA" id="ARBA00012129"/>
    </source>
</evidence>
<keyword evidence="11" id="KW-0784">Thiamine biosynthesis</keyword>
<evidence type="ECO:0000256" key="3">
    <source>
        <dbReference type="ARBA" id="ARBA00004868"/>
    </source>
</evidence>